<gene>
    <name evidence="2" type="ORF">M5G25_19160</name>
</gene>
<dbReference type="RefSeq" id="WP_273923682.1">
    <property type="nucleotide sequence ID" value="NZ_JAMDGR010000015.1"/>
</dbReference>
<dbReference type="Proteomes" id="UP001217610">
    <property type="component" value="Unassembled WGS sequence"/>
</dbReference>
<protein>
    <submittedName>
        <fullName evidence="2">Uncharacterized protein</fullName>
    </submittedName>
</protein>
<reference evidence="2 3" key="1">
    <citation type="submission" date="2022-05" db="EMBL/GenBank/DDBJ databases">
        <title>Novel Pseudomonas spp. Isolated from a Rainbow Trout Aquaculture Facility.</title>
        <authorList>
            <person name="Testerman T."/>
            <person name="Graf J."/>
        </authorList>
    </citation>
    <scope>NUCLEOTIDE SEQUENCE [LARGE SCALE GENOMIC DNA]</scope>
    <source>
        <strain evidence="2 3">ID357</strain>
    </source>
</reference>
<sequence>MKVIALGNLSGATGDREKDEEFSVDPKLGADLIERGLVKAVVETAPFARKLAKAKE</sequence>
<organism evidence="2 3">
    <name type="scientific">Pseudomonas idahonensis</name>
    <dbReference type="NCBI Taxonomy" id="2942628"/>
    <lineage>
        <taxon>Bacteria</taxon>
        <taxon>Pseudomonadati</taxon>
        <taxon>Pseudomonadota</taxon>
        <taxon>Gammaproteobacteria</taxon>
        <taxon>Pseudomonadales</taxon>
        <taxon>Pseudomonadaceae</taxon>
        <taxon>Pseudomonas</taxon>
    </lineage>
</organism>
<evidence type="ECO:0000313" key="3">
    <source>
        <dbReference type="Proteomes" id="UP001217610"/>
    </source>
</evidence>
<accession>A0ABT5Q888</accession>
<evidence type="ECO:0000256" key="1">
    <source>
        <dbReference type="SAM" id="MobiDB-lite"/>
    </source>
</evidence>
<comment type="caution">
    <text evidence="2">The sequence shown here is derived from an EMBL/GenBank/DDBJ whole genome shotgun (WGS) entry which is preliminary data.</text>
</comment>
<proteinExistence type="predicted"/>
<keyword evidence="3" id="KW-1185">Reference proteome</keyword>
<dbReference type="EMBL" id="JAMDGR010000015">
    <property type="protein sequence ID" value="MDD1150402.1"/>
    <property type="molecule type" value="Genomic_DNA"/>
</dbReference>
<name>A0ABT5Q888_9PSED</name>
<evidence type="ECO:0000313" key="2">
    <source>
        <dbReference type="EMBL" id="MDD1150402.1"/>
    </source>
</evidence>
<feature type="region of interest" description="Disordered" evidence="1">
    <location>
        <begin position="1"/>
        <end position="21"/>
    </location>
</feature>